<dbReference type="AlphaFoldDB" id="A0A0A9WKP1"/>
<reference evidence="2" key="1">
    <citation type="journal article" date="2014" name="PLoS ONE">
        <title>Transcriptome-Based Identification of ABC Transporters in the Western Tarnished Plant Bug Lygus hesperus.</title>
        <authorList>
            <person name="Hull J.J."/>
            <person name="Chaney K."/>
            <person name="Geib S.M."/>
            <person name="Fabrick J.A."/>
            <person name="Brent C.S."/>
            <person name="Walsh D."/>
            <person name="Lavine L.C."/>
        </authorList>
    </citation>
    <scope>NUCLEOTIDE SEQUENCE</scope>
</reference>
<evidence type="ECO:0000256" key="1">
    <source>
        <dbReference type="SAM" id="MobiDB-lite"/>
    </source>
</evidence>
<organism evidence="2">
    <name type="scientific">Lygus hesperus</name>
    <name type="common">Western plant bug</name>
    <dbReference type="NCBI Taxonomy" id="30085"/>
    <lineage>
        <taxon>Eukaryota</taxon>
        <taxon>Metazoa</taxon>
        <taxon>Ecdysozoa</taxon>
        <taxon>Arthropoda</taxon>
        <taxon>Hexapoda</taxon>
        <taxon>Insecta</taxon>
        <taxon>Pterygota</taxon>
        <taxon>Neoptera</taxon>
        <taxon>Paraneoptera</taxon>
        <taxon>Hemiptera</taxon>
        <taxon>Heteroptera</taxon>
        <taxon>Panheteroptera</taxon>
        <taxon>Cimicomorpha</taxon>
        <taxon>Miridae</taxon>
        <taxon>Mirini</taxon>
        <taxon>Lygus</taxon>
    </lineage>
</organism>
<gene>
    <name evidence="2" type="primary">CLU1_2</name>
    <name evidence="2" type="ORF">CM83_9862</name>
</gene>
<reference evidence="2" key="2">
    <citation type="submission" date="2014-07" db="EMBL/GenBank/DDBJ databases">
        <authorList>
            <person name="Hull J."/>
        </authorList>
    </citation>
    <scope>NUCLEOTIDE SEQUENCE</scope>
</reference>
<feature type="compositionally biased region" description="Polar residues" evidence="1">
    <location>
        <begin position="106"/>
        <end position="121"/>
    </location>
</feature>
<feature type="region of interest" description="Disordered" evidence="1">
    <location>
        <begin position="83"/>
        <end position="121"/>
    </location>
</feature>
<name>A0A0A9WKP1_LYGHE</name>
<proteinExistence type="predicted"/>
<sequence>MKGSGQVVEQEFLSDDMLKVRTNAMNESSEIDENFKAPADVGSEDRFELEREITGIHHHLAATTRSDATEEQYKDLLVVTDDGQHTAEFSTPLNETPRMRDDEGNTKNNNGKPSQVSPYTY</sequence>
<protein>
    <submittedName>
        <fullName evidence="2">Clustered mitochondria protein 1</fullName>
    </submittedName>
</protein>
<accession>A0A0A9WKP1</accession>
<dbReference type="EMBL" id="GBHO01035255">
    <property type="protein sequence ID" value="JAG08349.1"/>
    <property type="molecule type" value="Transcribed_RNA"/>
</dbReference>
<evidence type="ECO:0000313" key="2">
    <source>
        <dbReference type="EMBL" id="JAG08349.1"/>
    </source>
</evidence>